<reference evidence="1 2" key="1">
    <citation type="submission" date="2019-12" db="EMBL/GenBank/DDBJ databases">
        <authorList>
            <person name="Alioto T."/>
            <person name="Alioto T."/>
            <person name="Gomez Garrido J."/>
        </authorList>
    </citation>
    <scope>NUCLEOTIDE SEQUENCE [LARGE SCALE GENOMIC DNA]</scope>
</reference>
<accession>A0A8S0Q6G5</accession>
<keyword evidence="2" id="KW-1185">Reference proteome</keyword>
<sequence length="68" mass="7915">MSQLRPRLRVGFMHMVHSMRKLCPNLDKEDGLETVLEVPIPEEMFNKMGSNAALRWKTAKSDESSKRR</sequence>
<evidence type="ECO:0000313" key="2">
    <source>
        <dbReference type="Proteomes" id="UP000594638"/>
    </source>
</evidence>
<dbReference type="AlphaFoldDB" id="A0A8S0Q6G5"/>
<gene>
    <name evidence="1" type="ORF">OLEA9_A012446</name>
</gene>
<dbReference type="Proteomes" id="UP000594638">
    <property type="component" value="Unassembled WGS sequence"/>
</dbReference>
<protein>
    <submittedName>
        <fullName evidence="1">Uncharacterized protein</fullName>
    </submittedName>
</protein>
<proteinExistence type="predicted"/>
<comment type="caution">
    <text evidence="1">The sequence shown here is derived from an EMBL/GenBank/DDBJ whole genome shotgun (WGS) entry which is preliminary data.</text>
</comment>
<evidence type="ECO:0000313" key="1">
    <source>
        <dbReference type="EMBL" id="CAA2961515.1"/>
    </source>
</evidence>
<dbReference type="OrthoDB" id="1065010at2759"/>
<dbReference type="Gramene" id="OE9A012446T1">
    <property type="protein sequence ID" value="OE9A012446C1"/>
    <property type="gene ID" value="OE9A012446"/>
</dbReference>
<name>A0A8S0Q6G5_OLEEU</name>
<dbReference type="EMBL" id="CACTIH010000559">
    <property type="protein sequence ID" value="CAA2961515.1"/>
    <property type="molecule type" value="Genomic_DNA"/>
</dbReference>
<organism evidence="1 2">
    <name type="scientific">Olea europaea subsp. europaea</name>
    <dbReference type="NCBI Taxonomy" id="158383"/>
    <lineage>
        <taxon>Eukaryota</taxon>
        <taxon>Viridiplantae</taxon>
        <taxon>Streptophyta</taxon>
        <taxon>Embryophyta</taxon>
        <taxon>Tracheophyta</taxon>
        <taxon>Spermatophyta</taxon>
        <taxon>Magnoliopsida</taxon>
        <taxon>eudicotyledons</taxon>
        <taxon>Gunneridae</taxon>
        <taxon>Pentapetalae</taxon>
        <taxon>asterids</taxon>
        <taxon>lamiids</taxon>
        <taxon>Lamiales</taxon>
        <taxon>Oleaceae</taxon>
        <taxon>Oleeae</taxon>
        <taxon>Olea</taxon>
    </lineage>
</organism>